<evidence type="ECO:0000313" key="7">
    <source>
        <dbReference type="EMBL" id="PCG65412.1"/>
    </source>
</evidence>
<keyword evidence="4" id="KW-1015">Disulfide bond</keyword>
<evidence type="ECO:0000259" key="6">
    <source>
        <dbReference type="PROSITE" id="PS50240"/>
    </source>
</evidence>
<dbReference type="SMART" id="SM00020">
    <property type="entry name" value="Tryp_SPc"/>
    <property type="match status" value="2"/>
</dbReference>
<feature type="domain" description="Peptidase S1" evidence="6">
    <location>
        <begin position="734"/>
        <end position="973"/>
    </location>
</feature>
<dbReference type="InterPro" id="IPR009003">
    <property type="entry name" value="Peptidase_S1_PA"/>
</dbReference>
<dbReference type="SUPFAM" id="SSF50494">
    <property type="entry name" value="Trypsin-like serine proteases"/>
    <property type="match status" value="2"/>
</dbReference>
<feature type="compositionally biased region" description="Basic and acidic residues" evidence="5">
    <location>
        <begin position="1181"/>
        <end position="1191"/>
    </location>
</feature>
<protein>
    <recommendedName>
        <fullName evidence="6">Peptidase S1 domain-containing protein</fullName>
    </recommendedName>
</protein>
<dbReference type="InterPro" id="IPR043504">
    <property type="entry name" value="Peptidase_S1_PA_chymotrypsin"/>
</dbReference>
<dbReference type="PANTHER" id="PTHR24276:SF98">
    <property type="entry name" value="FI18310P1-RELATED"/>
    <property type="match status" value="1"/>
</dbReference>
<dbReference type="PANTHER" id="PTHR24276">
    <property type="entry name" value="POLYSERASE-RELATED"/>
    <property type="match status" value="1"/>
</dbReference>
<dbReference type="GO" id="GO:0004252">
    <property type="term" value="F:serine-type endopeptidase activity"/>
    <property type="evidence" value="ECO:0007669"/>
    <property type="project" value="InterPro"/>
</dbReference>
<organism evidence="7">
    <name type="scientific">Heliothis virescens</name>
    <name type="common">Tobacco budworm moth</name>
    <dbReference type="NCBI Taxonomy" id="7102"/>
    <lineage>
        <taxon>Eukaryota</taxon>
        <taxon>Metazoa</taxon>
        <taxon>Ecdysozoa</taxon>
        <taxon>Arthropoda</taxon>
        <taxon>Hexapoda</taxon>
        <taxon>Insecta</taxon>
        <taxon>Pterygota</taxon>
        <taxon>Neoptera</taxon>
        <taxon>Endopterygota</taxon>
        <taxon>Lepidoptera</taxon>
        <taxon>Glossata</taxon>
        <taxon>Ditrysia</taxon>
        <taxon>Noctuoidea</taxon>
        <taxon>Noctuidae</taxon>
        <taxon>Heliothinae</taxon>
        <taxon>Heliothis</taxon>
    </lineage>
</organism>
<dbReference type="InterPro" id="IPR050430">
    <property type="entry name" value="Peptidase_S1"/>
</dbReference>
<feature type="region of interest" description="Disordered" evidence="5">
    <location>
        <begin position="1138"/>
        <end position="1191"/>
    </location>
</feature>
<dbReference type="GO" id="GO:0006508">
    <property type="term" value="P:proteolysis"/>
    <property type="evidence" value="ECO:0007669"/>
    <property type="project" value="UniProtKB-KW"/>
</dbReference>
<gene>
    <name evidence="7" type="ORF">B5V51_9248</name>
</gene>
<feature type="compositionally biased region" description="Acidic residues" evidence="5">
    <location>
        <begin position="1168"/>
        <end position="1180"/>
    </location>
</feature>
<sequence>MHYDLKSAAEKNYDVYARMVAAAKPDMSANSSANPIELFELIEEILDDTLNYSASFRAHKKLRKHAKHKTSTVADISSAETVADPLNLSEPVFADSREFKQFIHDFVRKVDNLNENDFIKSKTPRKVDESMNDPNLEFWQPPAVLELDLVNDTYSRRIFKGERTRIKSYPFLASIHLLGAFVCAGSILSKNIVITAASCLQLLHNNRFYRENPRALYVRIGSDYFTIGGEKINVIEVFFHHEYNPRTLSHNLVLLRLNRDIKFRKKQKRVKRISYDRMNANLASDTDGIIIVGWGGRKISNIINEYERIQVSLLDIYEVNECAKIYSKKFVTHKHFCAGFISTGGGACNKDVGGPGVINGVLVGVVSFGPPVCGALDSPTVFTKLGHYTRWIDGIVQMTTANKRARTTLLYKNTVPIPMIYNRKVTRPLISPIYSRSEASDEDDEPPQAALPDAARHDNTYLQDNAFYEDCTEDILGMFKTTPTKLNPMHHPLVNKSLFPIHDIHTQKSSTNYVTVILTTSSTVLPMPPQLTEPEGPTTMPPSRTPPSTTEGHITDIETALPDETFEHTIIEEASDEITTAPPEVGDVLRDGFASNIVDKNFDTFNDIKNTIRVDFTKNHTADKSKLDDVVTEVLNENDYNVYKKLKGTHNNTKKHARNKKKHKTKIPEFDDSKEFADFVIEFLAKFNNLTIQDFKKSAKYVRNIVPPHKNLKAWETPSAMELKGSNNSYTRRIYKGTLAKISSFPFIVSIHIMGEFTCAGCIIYRDLVLTSASCLQIAYQNDFFHNNLKSIYVRLGSDHTTRGGETIPVIALYFHPLYDPEHLLNNLALIRLEQRIRFSRQQKRIRRIVWDRTWENLSEDSEGVLILGWGAASKDSVMPKHPKLAVGKLDVFNIDDCKDVYSEDFVTDYNFCAGIKENSGGACNGDVGGPAIIGKTLVGVVSFGALICGTIDAPTVFTKIGFYSPWIESIVNLQGKEKPTYLSIDNTRRGAEKIRIHFNATVLDKNNKQDAHIKFRNFEEYPEEVTALRKVLMDLVRTDTKVVDEVIYGDLYDEFSKLFKSNEETGDTVNRGYERPATKKSMIQLSDQGFSGESVTPIVTTASTPAYHLQNMFSESCSSSESDMEHRNALRNDYTDNYEGSSNEEGLSIEIPNTVIPLEKSDKSEVSSDEYSDSLNDDDTIARNRMETSREREEITQTIKFDKSKSVPGQKKHIPFSGTRSFFDYSTGADDTPKAKHGKEERKTFQNKVVKEGVAKSNTFAIHYHGKSLATRPYFVDLLRK</sequence>
<evidence type="ECO:0000256" key="2">
    <source>
        <dbReference type="ARBA" id="ARBA00022801"/>
    </source>
</evidence>
<dbReference type="STRING" id="7102.A0A2A4J1X5"/>
<name>A0A2A4J1X5_HELVI</name>
<keyword evidence="3" id="KW-0720">Serine protease</keyword>
<feature type="region of interest" description="Disordered" evidence="5">
    <location>
        <begin position="525"/>
        <end position="552"/>
    </location>
</feature>
<keyword evidence="1" id="KW-0645">Protease</keyword>
<dbReference type="Gene3D" id="2.40.10.10">
    <property type="entry name" value="Trypsin-like serine proteases"/>
    <property type="match status" value="2"/>
</dbReference>
<dbReference type="PROSITE" id="PS50240">
    <property type="entry name" value="TRYPSIN_DOM"/>
    <property type="match status" value="2"/>
</dbReference>
<reference evidence="7" key="1">
    <citation type="submission" date="2017-09" db="EMBL/GenBank/DDBJ databases">
        <title>Contemporary evolution of a Lepidopteran species, Heliothis virescens, in response to modern agricultural practices.</title>
        <authorList>
            <person name="Fritz M.L."/>
            <person name="Deyonke A.M."/>
            <person name="Papanicolaou A."/>
            <person name="Micinski S."/>
            <person name="Westbrook J."/>
            <person name="Gould F."/>
        </authorList>
    </citation>
    <scope>NUCLEOTIDE SEQUENCE [LARGE SCALE GENOMIC DNA]</scope>
    <source>
        <strain evidence="7">HvINT-</strain>
        <tissue evidence="7">Whole body</tissue>
    </source>
</reference>
<feature type="domain" description="Peptidase S1" evidence="6">
    <location>
        <begin position="158"/>
        <end position="397"/>
    </location>
</feature>
<evidence type="ECO:0000256" key="4">
    <source>
        <dbReference type="ARBA" id="ARBA00023157"/>
    </source>
</evidence>
<feature type="region of interest" description="Disordered" evidence="5">
    <location>
        <begin position="436"/>
        <end position="456"/>
    </location>
</feature>
<comment type="caution">
    <text evidence="7">The sequence shown here is derived from an EMBL/GenBank/DDBJ whole genome shotgun (WGS) entry which is preliminary data.</text>
</comment>
<dbReference type="Pfam" id="PF00089">
    <property type="entry name" value="Trypsin"/>
    <property type="match status" value="2"/>
</dbReference>
<evidence type="ECO:0000256" key="5">
    <source>
        <dbReference type="SAM" id="MobiDB-lite"/>
    </source>
</evidence>
<keyword evidence="2" id="KW-0378">Hydrolase</keyword>
<dbReference type="CDD" id="cd00190">
    <property type="entry name" value="Tryp_SPc"/>
    <property type="match status" value="2"/>
</dbReference>
<accession>A0A2A4J1X5</accession>
<evidence type="ECO:0000256" key="3">
    <source>
        <dbReference type="ARBA" id="ARBA00022825"/>
    </source>
</evidence>
<dbReference type="InterPro" id="IPR001254">
    <property type="entry name" value="Trypsin_dom"/>
</dbReference>
<proteinExistence type="predicted"/>
<dbReference type="EMBL" id="NWSH01004166">
    <property type="protein sequence ID" value="PCG65412.1"/>
    <property type="molecule type" value="Genomic_DNA"/>
</dbReference>
<evidence type="ECO:0000256" key="1">
    <source>
        <dbReference type="ARBA" id="ARBA00022670"/>
    </source>
</evidence>